<proteinExistence type="inferred from homology"/>
<sequence length="277" mass="31800">MIRRQLCSTDIPHLLEPKGVDDDGDSEEVHNEVHHFNRIVQATPAAPSHGCRYLRRLRKPMWCSQDEEHLCLFLEKKRGGGRGLCFLPLLCLVYIMEMKMLKVRLVGFGILPSNTQHREVGLQLPFNVLKKHACLTQIGTWEYDRHLYELDQHVDRIVGSATTEKITLLFDRETIRRIFIQTIEAEEQGAFAAIRLDNDGFVAEGPNINVAFITKEQELLMPKFEQILTLTVREGKLRGIRVDNIQWDEQVIGDGKEDPLSKTLLNFIPEDMKSSPS</sequence>
<accession>A0ABR2NI89</accession>
<comment type="caution">
    <text evidence="2">The sequence shown here is derived from an EMBL/GenBank/DDBJ whole genome shotgun (WGS) entry which is preliminary data.</text>
</comment>
<organism evidence="2 3">
    <name type="scientific">Hibiscus sabdariffa</name>
    <name type="common">roselle</name>
    <dbReference type="NCBI Taxonomy" id="183260"/>
    <lineage>
        <taxon>Eukaryota</taxon>
        <taxon>Viridiplantae</taxon>
        <taxon>Streptophyta</taxon>
        <taxon>Embryophyta</taxon>
        <taxon>Tracheophyta</taxon>
        <taxon>Spermatophyta</taxon>
        <taxon>Magnoliopsida</taxon>
        <taxon>eudicotyledons</taxon>
        <taxon>Gunneridae</taxon>
        <taxon>Pentapetalae</taxon>
        <taxon>rosids</taxon>
        <taxon>malvids</taxon>
        <taxon>Malvales</taxon>
        <taxon>Malvaceae</taxon>
        <taxon>Malvoideae</taxon>
        <taxon>Hibiscus</taxon>
    </lineage>
</organism>
<dbReference type="InterPro" id="IPR043132">
    <property type="entry name" value="BCAT-like_C"/>
</dbReference>
<dbReference type="Proteomes" id="UP001396334">
    <property type="component" value="Unassembled WGS sequence"/>
</dbReference>
<dbReference type="EMBL" id="JBBPBN010000139">
    <property type="protein sequence ID" value="KAK8975833.1"/>
    <property type="molecule type" value="Genomic_DNA"/>
</dbReference>
<dbReference type="InterPro" id="IPR050571">
    <property type="entry name" value="Class-IV_PLP-Dep_Aminotrnsfr"/>
</dbReference>
<evidence type="ECO:0000313" key="2">
    <source>
        <dbReference type="EMBL" id="KAK8975833.1"/>
    </source>
</evidence>
<dbReference type="PANTHER" id="PTHR42743">
    <property type="entry name" value="AMINO-ACID AMINOTRANSFERASE"/>
    <property type="match status" value="1"/>
</dbReference>
<protein>
    <submittedName>
        <fullName evidence="2">Uncharacterized protein</fullName>
    </submittedName>
</protein>
<dbReference type="SUPFAM" id="SSF56752">
    <property type="entry name" value="D-aminoacid aminotransferase-like PLP-dependent enzymes"/>
    <property type="match status" value="1"/>
</dbReference>
<dbReference type="Gene3D" id="3.20.10.10">
    <property type="entry name" value="D-amino Acid Aminotransferase, subunit A, domain 2"/>
    <property type="match status" value="1"/>
</dbReference>
<dbReference type="Pfam" id="PF01063">
    <property type="entry name" value="Aminotran_4"/>
    <property type="match status" value="1"/>
</dbReference>
<comment type="similarity">
    <text evidence="1">Belongs to the class-IV pyridoxal-phosphate-dependent aminotransferase family.</text>
</comment>
<dbReference type="PANTHER" id="PTHR42743:SF22">
    <property type="entry name" value="D-AMINO-ACID TRANSAMINASE, CHLOROPLASTIC"/>
    <property type="match status" value="1"/>
</dbReference>
<dbReference type="InterPro" id="IPR036038">
    <property type="entry name" value="Aminotransferase-like"/>
</dbReference>
<evidence type="ECO:0000313" key="3">
    <source>
        <dbReference type="Proteomes" id="UP001396334"/>
    </source>
</evidence>
<reference evidence="2 3" key="1">
    <citation type="journal article" date="2024" name="G3 (Bethesda)">
        <title>Genome assembly of Hibiscus sabdariffa L. provides insights into metabolisms of medicinal natural products.</title>
        <authorList>
            <person name="Kim T."/>
        </authorList>
    </citation>
    <scope>NUCLEOTIDE SEQUENCE [LARGE SCALE GENOMIC DNA]</scope>
    <source>
        <strain evidence="2">TK-2024</strain>
        <tissue evidence="2">Old leaves</tissue>
    </source>
</reference>
<dbReference type="InterPro" id="IPR001544">
    <property type="entry name" value="Aminotrans_IV"/>
</dbReference>
<gene>
    <name evidence="2" type="ORF">V6N11_057670</name>
</gene>
<name>A0ABR2NI89_9ROSI</name>
<evidence type="ECO:0000256" key="1">
    <source>
        <dbReference type="ARBA" id="ARBA00009320"/>
    </source>
</evidence>
<keyword evidence="3" id="KW-1185">Reference proteome</keyword>